<evidence type="ECO:0000256" key="13">
    <source>
        <dbReference type="ARBA" id="ARBA00023002"/>
    </source>
</evidence>
<evidence type="ECO:0000256" key="3">
    <source>
        <dbReference type="ARBA" id="ARBA00005189"/>
    </source>
</evidence>
<keyword evidence="17 18" id="KW-0275">Fatty acid biosynthesis</keyword>
<dbReference type="SMART" id="SM01117">
    <property type="entry name" value="Cyt-b5"/>
    <property type="match status" value="1"/>
</dbReference>
<keyword evidence="6 20" id="KW-0349">Heme</keyword>
<dbReference type="PANTHER" id="PTHR12863">
    <property type="entry name" value="FATTY ACID HYDROXYLASE"/>
    <property type="match status" value="1"/>
</dbReference>
<keyword evidence="15 18" id="KW-0443">Lipid metabolism</keyword>
<feature type="binding site" evidence="19">
    <location>
        <position position="343"/>
    </location>
    <ligand>
        <name>Zn(2+)</name>
        <dbReference type="ChEBI" id="CHEBI:29105"/>
        <label>1</label>
    </ligand>
</feature>
<dbReference type="InterPro" id="IPR014430">
    <property type="entry name" value="Scs7"/>
</dbReference>
<keyword evidence="7 21" id="KW-0812">Transmembrane</keyword>
<evidence type="ECO:0000259" key="22">
    <source>
        <dbReference type="PROSITE" id="PS50255"/>
    </source>
</evidence>
<evidence type="ECO:0000313" key="23">
    <source>
        <dbReference type="EMBL" id="CDS13160.1"/>
    </source>
</evidence>
<dbReference type="Pfam" id="PF00173">
    <property type="entry name" value="Cyt-b5"/>
    <property type="match status" value="1"/>
</dbReference>
<name>A0A077X0P8_9FUNG</name>
<comment type="pathway">
    <text evidence="2">Sphingolipid metabolism.</text>
</comment>
<organism evidence="23">
    <name type="scientific">Lichtheimia ramosa</name>
    <dbReference type="NCBI Taxonomy" id="688394"/>
    <lineage>
        <taxon>Eukaryota</taxon>
        <taxon>Fungi</taxon>
        <taxon>Fungi incertae sedis</taxon>
        <taxon>Mucoromycota</taxon>
        <taxon>Mucoromycotina</taxon>
        <taxon>Mucoromycetes</taxon>
        <taxon>Mucorales</taxon>
        <taxon>Lichtheimiaceae</taxon>
        <taxon>Lichtheimia</taxon>
    </lineage>
</organism>
<dbReference type="SUPFAM" id="SSF55856">
    <property type="entry name" value="Cytochrome b5-like heme/steroid binding domain"/>
    <property type="match status" value="1"/>
</dbReference>
<dbReference type="GO" id="GO:0020037">
    <property type="term" value="F:heme binding"/>
    <property type="evidence" value="ECO:0007669"/>
    <property type="project" value="InterPro"/>
</dbReference>
<evidence type="ECO:0000256" key="6">
    <source>
        <dbReference type="ARBA" id="ARBA00022617"/>
    </source>
</evidence>
<dbReference type="InterPro" id="IPR018506">
    <property type="entry name" value="Cyt_B5_heme-BS"/>
</dbReference>
<keyword evidence="12 21" id="KW-1133">Transmembrane helix</keyword>
<dbReference type="FunFam" id="3.10.120.10:FF:000007">
    <property type="entry name" value="Sulfite oxidase, mitochondrial"/>
    <property type="match status" value="1"/>
</dbReference>
<dbReference type="AlphaFoldDB" id="A0A077X0P8"/>
<dbReference type="GO" id="GO:0005789">
    <property type="term" value="C:endoplasmic reticulum membrane"/>
    <property type="evidence" value="ECO:0007669"/>
    <property type="project" value="UniProtKB-SubCell"/>
</dbReference>
<comment type="similarity">
    <text evidence="4 18">Belongs to the sterol desaturase family. SCS7 subfamily.</text>
</comment>
<evidence type="ECO:0000256" key="21">
    <source>
        <dbReference type="SAM" id="Phobius"/>
    </source>
</evidence>
<dbReference type="PROSITE" id="PS00191">
    <property type="entry name" value="CYTOCHROME_B5_1"/>
    <property type="match status" value="1"/>
</dbReference>
<feature type="binding site" evidence="19">
    <location>
        <position position="324"/>
    </location>
    <ligand>
        <name>Zn(2+)</name>
        <dbReference type="ChEBI" id="CHEBI:29105"/>
        <label>1</label>
    </ligand>
</feature>
<evidence type="ECO:0000256" key="11">
    <source>
        <dbReference type="ARBA" id="ARBA00022833"/>
    </source>
</evidence>
<evidence type="ECO:0000256" key="14">
    <source>
        <dbReference type="ARBA" id="ARBA00023004"/>
    </source>
</evidence>
<protein>
    <recommendedName>
        <fullName evidence="18">Ceramide very long chain fatty acid hydroxylase</fullName>
        <ecNumber evidence="18">1.-.-.-</ecNumber>
    </recommendedName>
</protein>
<evidence type="ECO:0000256" key="9">
    <source>
        <dbReference type="ARBA" id="ARBA00022824"/>
    </source>
</evidence>
<feature type="transmembrane region" description="Helical" evidence="21">
    <location>
        <begin position="275"/>
        <end position="295"/>
    </location>
</feature>
<dbReference type="GO" id="GO:0005506">
    <property type="term" value="F:iron ion binding"/>
    <property type="evidence" value="ECO:0007669"/>
    <property type="project" value="UniProtKB-UniRule"/>
</dbReference>
<dbReference type="InterPro" id="IPR006694">
    <property type="entry name" value="Fatty_acid_hydroxylase"/>
</dbReference>
<dbReference type="Gene3D" id="3.10.120.10">
    <property type="entry name" value="Cytochrome b5-like heme/steroid binding domain"/>
    <property type="match status" value="1"/>
</dbReference>
<keyword evidence="16 18" id="KW-0472">Membrane</keyword>
<feature type="binding site" evidence="19">
    <location>
        <position position="266"/>
    </location>
    <ligand>
        <name>Zn(2+)</name>
        <dbReference type="ChEBI" id="CHEBI:29105"/>
        <label>1</label>
    </ligand>
</feature>
<keyword evidence="14 18" id="KW-0408">Iron</keyword>
<feature type="binding site" evidence="19">
    <location>
        <position position="340"/>
    </location>
    <ligand>
        <name>Zn(2+)</name>
        <dbReference type="ChEBI" id="CHEBI:29105"/>
        <label>1</label>
    </ligand>
</feature>
<keyword evidence="10 18" id="KW-0276">Fatty acid metabolism</keyword>
<evidence type="ECO:0000256" key="16">
    <source>
        <dbReference type="ARBA" id="ARBA00023136"/>
    </source>
</evidence>
<comment type="subcellular location">
    <subcellularLocation>
        <location evidence="1">Endoplasmic reticulum membrane</location>
        <topology evidence="1">Multi-pass membrane protein</topology>
    </subcellularLocation>
</comment>
<feature type="binding site" description="axial binding residue" evidence="20">
    <location>
        <position position="63"/>
    </location>
    <ligand>
        <name>heme</name>
        <dbReference type="ChEBI" id="CHEBI:30413"/>
    </ligand>
    <ligandPart>
        <name>Fe</name>
        <dbReference type="ChEBI" id="CHEBI:18248"/>
    </ligandPart>
</feature>
<gene>
    <name evidence="23" type="ORF">LRAMOSA05338</name>
</gene>
<proteinExistence type="inferred from homology"/>
<feature type="binding site" evidence="19">
    <location>
        <position position="265"/>
    </location>
    <ligand>
        <name>Zn(2+)</name>
        <dbReference type="ChEBI" id="CHEBI:29105"/>
        <label>1</label>
    </ligand>
</feature>
<evidence type="ECO:0000256" key="10">
    <source>
        <dbReference type="ARBA" id="ARBA00022832"/>
    </source>
</evidence>
<keyword evidence="11 19" id="KW-0862">Zinc</keyword>
<comment type="function">
    <text evidence="18">Ceramide hydroxylase involved in the hydroxylation of sphingolipid-associated very long chain fatty acids. Postulated to hydroxylate the very long chain fatty acid of dihydroceramides and phytoceramides at C-2.</text>
</comment>
<feature type="binding site" description="axial binding residue" evidence="20">
    <location>
        <position position="36"/>
    </location>
    <ligand>
        <name>heme</name>
        <dbReference type="ChEBI" id="CHEBI:30413"/>
    </ligand>
    <ligandPart>
        <name>Fe</name>
        <dbReference type="ChEBI" id="CHEBI:18248"/>
    </ligandPart>
</feature>
<evidence type="ECO:0000256" key="8">
    <source>
        <dbReference type="ARBA" id="ARBA00022723"/>
    </source>
</evidence>
<evidence type="ECO:0000256" key="1">
    <source>
        <dbReference type="ARBA" id="ARBA00004477"/>
    </source>
</evidence>
<evidence type="ECO:0000256" key="17">
    <source>
        <dbReference type="ARBA" id="ARBA00023160"/>
    </source>
</evidence>
<dbReference type="InterPro" id="IPR001199">
    <property type="entry name" value="Cyt_B5-like_heme/steroid-bd"/>
</dbReference>
<sequence>MTCFTETQVREHSSSSSCWIIYKGRVYDITDFLQDHPGGRDILLGFAGTDVTHVLGDENLHMHSDAAYELLDEYYYIGDLEACTTPELVSGSVSSTSPSVNGLSDQDDDLTPLNTIKKDTDRLLCDHVSTATDSNHEKFLDLRKPLFPQLWNATWSKEFYLEQVHHPRFVPYYVPYFSNPWMDVLSRTTWYTVPMIWIPFVFYQLWKSLQTQDSSMTTTFNTFCSGVLAWTLLEYGLHRFLFHLDDWLPDRPLALLFHFTLHGIHHHMPMDRLRLVMPPALTTVIGYPIIMLAHHLLQTTIAHAFIAGAFFGYVCYDMTHYYIHHAQVIRIHFHEMKRYHLAHHYKNYQSGYGITSKLWDYVFNTVLVITK</sequence>
<evidence type="ECO:0000256" key="7">
    <source>
        <dbReference type="ARBA" id="ARBA00022692"/>
    </source>
</evidence>
<evidence type="ECO:0000256" key="15">
    <source>
        <dbReference type="ARBA" id="ARBA00023098"/>
    </source>
</evidence>
<feature type="binding site" evidence="19">
    <location>
        <position position="320"/>
    </location>
    <ligand>
        <name>Zn(2+)</name>
        <dbReference type="ChEBI" id="CHEBI:29105"/>
        <label>1</label>
    </ligand>
</feature>
<dbReference type="PANTHER" id="PTHR12863:SF1">
    <property type="entry name" value="FATTY ACID 2-HYDROXYLASE"/>
    <property type="match status" value="1"/>
</dbReference>
<dbReference type="PRINTS" id="PR00363">
    <property type="entry name" value="CYTOCHROMEB5"/>
</dbReference>
<feature type="binding site" evidence="19">
    <location>
        <position position="344"/>
    </location>
    <ligand>
        <name>Zn(2+)</name>
        <dbReference type="ChEBI" id="CHEBI:29105"/>
        <label>1</label>
    </ligand>
</feature>
<evidence type="ECO:0000256" key="12">
    <source>
        <dbReference type="ARBA" id="ARBA00022989"/>
    </source>
</evidence>
<dbReference type="OrthoDB" id="2204368at2759"/>
<evidence type="ECO:0000256" key="19">
    <source>
        <dbReference type="PIRSR" id="PIRSR005149-1"/>
    </source>
</evidence>
<accession>A0A077X0P8</accession>
<comment type="cofactor">
    <cofactor evidence="20">
        <name>Fe cation</name>
        <dbReference type="ChEBI" id="CHEBI:24875"/>
    </cofactor>
</comment>
<comment type="pathway">
    <text evidence="3">Lipid metabolism.</text>
</comment>
<dbReference type="PIRSF" id="PIRSF005149">
    <property type="entry name" value="IPC-B_HD"/>
    <property type="match status" value="1"/>
</dbReference>
<evidence type="ECO:0000256" key="5">
    <source>
        <dbReference type="ARBA" id="ARBA00022516"/>
    </source>
</evidence>
<dbReference type="GO" id="GO:0006633">
    <property type="term" value="P:fatty acid biosynthetic process"/>
    <property type="evidence" value="ECO:0007669"/>
    <property type="project" value="UniProtKB-KW"/>
</dbReference>
<evidence type="ECO:0000256" key="18">
    <source>
        <dbReference type="PIRNR" id="PIRNR005149"/>
    </source>
</evidence>
<feature type="transmembrane region" description="Helical" evidence="21">
    <location>
        <begin position="301"/>
        <end position="323"/>
    </location>
</feature>
<dbReference type="PROSITE" id="PS50255">
    <property type="entry name" value="CYTOCHROME_B5_2"/>
    <property type="match status" value="1"/>
</dbReference>
<dbReference type="GO" id="GO:0080132">
    <property type="term" value="F:fatty acid 2-hydroxylase activity"/>
    <property type="evidence" value="ECO:0007669"/>
    <property type="project" value="InterPro"/>
</dbReference>
<feature type="binding site" evidence="19">
    <location>
        <position position="243"/>
    </location>
    <ligand>
        <name>Zn(2+)</name>
        <dbReference type="ChEBI" id="CHEBI:29105"/>
        <label>1</label>
    </ligand>
</feature>
<dbReference type="InterPro" id="IPR036400">
    <property type="entry name" value="Cyt_B5-like_heme/steroid_sf"/>
</dbReference>
<keyword evidence="9 18" id="KW-0256">Endoplasmic reticulum</keyword>
<dbReference type="EC" id="1.-.-.-" evidence="18"/>
<keyword evidence="13 18" id="KW-0560">Oxidoreductase</keyword>
<comment type="cofactor">
    <cofactor evidence="18 19">
        <name>Zn(2+)</name>
        <dbReference type="ChEBI" id="CHEBI:29105"/>
    </cofactor>
    <text evidence="18 19">Binds 2 Zn(2+) ions per subunit that likely form a catalytic dimetal center.</text>
</comment>
<keyword evidence="8 18" id="KW-0479">Metal-binding</keyword>
<feature type="binding site" evidence="19">
    <location>
        <position position="262"/>
    </location>
    <ligand>
        <name>Zn(2+)</name>
        <dbReference type="ChEBI" id="CHEBI:29105"/>
        <label>1</label>
    </ligand>
</feature>
<feature type="binding site" evidence="19">
    <location>
        <position position="238"/>
    </location>
    <ligand>
        <name>Zn(2+)</name>
        <dbReference type="ChEBI" id="CHEBI:29105"/>
        <label>1</label>
    </ligand>
</feature>
<keyword evidence="5 18" id="KW-0444">Lipid biosynthesis</keyword>
<reference evidence="23" key="1">
    <citation type="journal article" date="2014" name="Genome Announc.">
        <title>De novo whole-genome sequence and genome annotation of Lichtheimia ramosa.</title>
        <authorList>
            <person name="Linde J."/>
            <person name="Schwartze V."/>
            <person name="Binder U."/>
            <person name="Lass-Florl C."/>
            <person name="Voigt K."/>
            <person name="Horn F."/>
        </authorList>
    </citation>
    <scope>NUCLEOTIDE SEQUENCE</scope>
    <source>
        <strain evidence="23">JMRC FSU:6197</strain>
    </source>
</reference>
<evidence type="ECO:0000256" key="2">
    <source>
        <dbReference type="ARBA" id="ARBA00004991"/>
    </source>
</evidence>
<dbReference type="EMBL" id="LK023379">
    <property type="protein sequence ID" value="CDS13160.1"/>
    <property type="molecule type" value="Genomic_DNA"/>
</dbReference>
<evidence type="ECO:0000256" key="20">
    <source>
        <dbReference type="PIRSR" id="PIRSR005149-50"/>
    </source>
</evidence>
<feature type="domain" description="Cytochrome b5 heme-binding" evidence="22">
    <location>
        <begin position="1"/>
        <end position="81"/>
    </location>
</feature>
<dbReference type="Pfam" id="PF04116">
    <property type="entry name" value="FA_hydroxylase"/>
    <property type="match status" value="1"/>
</dbReference>
<evidence type="ECO:0000256" key="4">
    <source>
        <dbReference type="ARBA" id="ARBA00005747"/>
    </source>
</evidence>